<protein>
    <submittedName>
        <fullName evidence="1">Uncharacterized protein</fullName>
    </submittedName>
</protein>
<gene>
    <name evidence="1" type="ORF">MBAV_001334</name>
</gene>
<name>A0A0F3GX51_9BACT</name>
<keyword evidence="2" id="KW-1185">Reference proteome</keyword>
<dbReference type="EMBL" id="LACI01000573">
    <property type="protein sequence ID" value="KJU86481.1"/>
    <property type="molecule type" value="Genomic_DNA"/>
</dbReference>
<evidence type="ECO:0000313" key="2">
    <source>
        <dbReference type="Proteomes" id="UP000033423"/>
    </source>
</evidence>
<comment type="caution">
    <text evidence="1">The sequence shown here is derived from an EMBL/GenBank/DDBJ whole genome shotgun (WGS) entry which is preliminary data.</text>
</comment>
<proteinExistence type="predicted"/>
<dbReference type="AlphaFoldDB" id="A0A0F3GX51"/>
<evidence type="ECO:0000313" key="1">
    <source>
        <dbReference type="EMBL" id="KJU86481.1"/>
    </source>
</evidence>
<reference evidence="1 2" key="1">
    <citation type="submission" date="2015-02" db="EMBL/GenBank/DDBJ databases">
        <title>Single-cell genomics of uncultivated deep-branching MTB reveals a conserved set of magnetosome genes.</title>
        <authorList>
            <person name="Kolinko S."/>
            <person name="Richter M."/>
            <person name="Glockner F.O."/>
            <person name="Brachmann A."/>
            <person name="Schuler D."/>
        </authorList>
    </citation>
    <scope>NUCLEOTIDE SEQUENCE [LARGE SCALE GENOMIC DNA]</scope>
    <source>
        <strain evidence="1">TM-1</strain>
    </source>
</reference>
<sequence>MNIYRPLVMSLILVLLLFVFLFKICTPVTDRYLRTLPNPQVREFFIDDMPLNMDIVYNRVYSLAAKNNFITFGASTTAEGLIQNMLNLPEGWTYKNFGMTGARIDEYQLLLNLIEHKGGHSLNKTDILIIEILWFHTFTHQYSAFQHITANEIKPYIEFSGHFKVGKNLDIVGEMSPLQRYAFRINYKLISTISILIFNSPHSIITLKNFTWELIERIHDLKIFISDLIHNKPVVVHNKPVVVHNKPVVDNRWNQFNIDDTAIEKFKVLLTKLKNKTNVVVVNQYSSVWNPNNSNKEYKSLNEYNKWLKNDLMLFLSEEGILFVDMSHPIIPLL</sequence>
<dbReference type="Proteomes" id="UP000033423">
    <property type="component" value="Unassembled WGS sequence"/>
</dbReference>
<accession>A0A0F3GX51</accession>
<organism evidence="1 2">
    <name type="scientific">Candidatus Magnetobacterium bavaricum</name>
    <dbReference type="NCBI Taxonomy" id="29290"/>
    <lineage>
        <taxon>Bacteria</taxon>
        <taxon>Pseudomonadati</taxon>
        <taxon>Nitrospirota</taxon>
        <taxon>Thermodesulfovibrionia</taxon>
        <taxon>Thermodesulfovibrionales</taxon>
        <taxon>Candidatus Magnetobacteriaceae</taxon>
        <taxon>Candidatus Magnetobacterium</taxon>
    </lineage>
</organism>